<dbReference type="InterPro" id="IPR003599">
    <property type="entry name" value="Ig_sub"/>
</dbReference>
<comment type="subcellular location">
    <subcellularLocation>
        <location evidence="1">Cell membrane</location>
        <topology evidence="1">Single-pass type I membrane protein</topology>
    </subcellularLocation>
</comment>
<dbReference type="SUPFAM" id="SSF48726">
    <property type="entry name" value="Immunoglobulin"/>
    <property type="match status" value="1"/>
</dbReference>
<dbReference type="GO" id="GO:0005886">
    <property type="term" value="C:plasma membrane"/>
    <property type="evidence" value="ECO:0007669"/>
    <property type="project" value="UniProtKB-SubCell"/>
</dbReference>
<dbReference type="GeneTree" id="ENSGT00940000159345"/>
<dbReference type="FunFam" id="2.60.40.10:FF:000774">
    <property type="entry name" value="Hepatitis A virus cellular receptor 1"/>
    <property type="match status" value="1"/>
</dbReference>
<evidence type="ECO:0000256" key="4">
    <source>
        <dbReference type="ARBA" id="ARBA00022729"/>
    </source>
</evidence>
<sequence length="353" mass="38974">ILILHLADSVAGSVKVGGMAGQSIMLPCHYNGAVTSMCWNRGACSLFTCRNSIVWTNGTHVTYRKDTHYKLLGDLSRDVPLTIENTAVSDSGLYCCHVEHSGWFNDMKITLSLEIVITVPMTRTVPTTMSVPTTSVPTTTTVPTTKTVPTTTSVSMKTSVPMTTMVSTFVPPTPLPTQNHESVATSPSSSQPAETHPMTLQGEIRTQPTSSPLHSFTTDGNDTMTESSDGLWNNNQTQLSPAYSPQVVNTTKGICAGVSISVLVLLALLVFHLAVFKLKLCKMQLKRKSKQKTISTLRIMFMPWTKTQWCSLRVYAHDCRRLNRYQHIRCLLDSKTIFLFQFHLAFQHVSDTG</sequence>
<dbReference type="GO" id="GO:0001786">
    <property type="term" value="F:phosphatidylserine binding"/>
    <property type="evidence" value="ECO:0000318"/>
    <property type="project" value="GO_Central"/>
</dbReference>
<feature type="domain" description="Ig-like" evidence="13">
    <location>
        <begin position="21"/>
        <end position="112"/>
    </location>
</feature>
<evidence type="ECO:0000256" key="5">
    <source>
        <dbReference type="ARBA" id="ARBA00022989"/>
    </source>
</evidence>
<keyword evidence="7" id="KW-1015">Disulfide bond</keyword>
<dbReference type="InterPro" id="IPR013106">
    <property type="entry name" value="Ig_V-set"/>
</dbReference>
<evidence type="ECO:0000256" key="7">
    <source>
        <dbReference type="ARBA" id="ARBA00023157"/>
    </source>
</evidence>
<evidence type="ECO:0000256" key="2">
    <source>
        <dbReference type="ARBA" id="ARBA00022475"/>
    </source>
</evidence>
<keyword evidence="4" id="KW-0732">Signal</keyword>
<dbReference type="Gene3D" id="2.60.40.10">
    <property type="entry name" value="Immunoglobulins"/>
    <property type="match status" value="1"/>
</dbReference>
<reference evidence="14 15" key="1">
    <citation type="journal article" date="2005" name="Nature">
        <title>Initial sequence of the chimpanzee genome and comparison with the human genome.</title>
        <authorList>
            <consortium name="Chimpanzee sequencing and analysis consortium"/>
        </authorList>
    </citation>
    <scope>NUCLEOTIDE SEQUENCE [LARGE SCALE GENOMIC DNA]</scope>
</reference>
<organism evidence="14 15">
    <name type="scientific">Pan troglodytes</name>
    <name type="common">Chimpanzee</name>
    <dbReference type="NCBI Taxonomy" id="9598"/>
    <lineage>
        <taxon>Eukaryota</taxon>
        <taxon>Metazoa</taxon>
        <taxon>Chordata</taxon>
        <taxon>Craniata</taxon>
        <taxon>Vertebrata</taxon>
        <taxon>Euteleostomi</taxon>
        <taxon>Mammalia</taxon>
        <taxon>Eutheria</taxon>
        <taxon>Euarchontoglires</taxon>
        <taxon>Primates</taxon>
        <taxon>Haplorrhini</taxon>
        <taxon>Catarrhini</taxon>
        <taxon>Hominidae</taxon>
        <taxon>Pan</taxon>
    </lineage>
</organism>
<evidence type="ECO:0000256" key="8">
    <source>
        <dbReference type="ARBA" id="ARBA00023180"/>
    </source>
</evidence>
<evidence type="ECO:0000256" key="1">
    <source>
        <dbReference type="ARBA" id="ARBA00004251"/>
    </source>
</evidence>
<dbReference type="InterPro" id="IPR007110">
    <property type="entry name" value="Ig-like_dom"/>
</dbReference>
<dbReference type="Pfam" id="PF07686">
    <property type="entry name" value="V-set"/>
    <property type="match status" value="1"/>
</dbReference>
<evidence type="ECO:0000313" key="15">
    <source>
        <dbReference type="Proteomes" id="UP000002277"/>
    </source>
</evidence>
<evidence type="ECO:0000256" key="9">
    <source>
        <dbReference type="ARBA" id="ARBA00023319"/>
    </source>
</evidence>
<proteinExistence type="inferred from homology"/>
<feature type="region of interest" description="Disordered" evidence="11">
    <location>
        <begin position="130"/>
        <end position="150"/>
    </location>
</feature>
<dbReference type="InterPro" id="IPR052331">
    <property type="entry name" value="TIM_domain-containing_protein"/>
</dbReference>
<keyword evidence="2" id="KW-1003">Cell membrane</keyword>
<dbReference type="EMBL" id="AACZ04030872">
    <property type="status" value="NOT_ANNOTATED_CDS"/>
    <property type="molecule type" value="Genomic_DNA"/>
</dbReference>
<comment type="similarity">
    <text evidence="10">Belongs to the immunoglobulin superfamily. TIM family.</text>
</comment>
<evidence type="ECO:0000259" key="13">
    <source>
        <dbReference type="PROSITE" id="PS50835"/>
    </source>
</evidence>
<evidence type="ECO:0000256" key="3">
    <source>
        <dbReference type="ARBA" id="ARBA00022692"/>
    </source>
</evidence>
<dbReference type="SMART" id="SM00409">
    <property type="entry name" value="IG"/>
    <property type="match status" value="1"/>
</dbReference>
<name>A0A2I3SEX9_PANTR</name>
<dbReference type="InParanoid" id="A0A2I3SEX9"/>
<feature type="compositionally biased region" description="Polar residues" evidence="11">
    <location>
        <begin position="176"/>
        <end position="193"/>
    </location>
</feature>
<reference evidence="14" key="2">
    <citation type="submission" date="2025-08" db="UniProtKB">
        <authorList>
            <consortium name="Ensembl"/>
        </authorList>
    </citation>
    <scope>IDENTIFICATION</scope>
</reference>
<evidence type="ECO:0000313" key="14">
    <source>
        <dbReference type="Ensembl" id="ENSPTRP00000075437.1"/>
    </source>
</evidence>
<dbReference type="AlphaFoldDB" id="A0A2I3SEX9"/>
<dbReference type="PROSITE" id="PS50835">
    <property type="entry name" value="IG_LIKE"/>
    <property type="match status" value="1"/>
</dbReference>
<dbReference type="PANTHER" id="PTHR47009:SF9">
    <property type="entry name" value="IG-LIKE DOMAIN-CONTAINING PROTEIN"/>
    <property type="match status" value="1"/>
</dbReference>
<dbReference type="Bgee" id="ENSPTRG00000049554">
    <property type="expression patterns" value="Expressed in colon and 17 other cell types or tissues"/>
</dbReference>
<dbReference type="Ensembl" id="ENSPTRT00000084718.1">
    <property type="protein sequence ID" value="ENSPTRP00000075437.1"/>
    <property type="gene ID" value="ENSPTRG00000049554.1"/>
</dbReference>
<evidence type="ECO:0000256" key="12">
    <source>
        <dbReference type="SAM" id="Phobius"/>
    </source>
</evidence>
<dbReference type="FunCoup" id="A0A2I3SEX9">
    <property type="interactions" value="170"/>
</dbReference>
<protein>
    <recommendedName>
        <fullName evidence="13">Ig-like domain-containing protein</fullName>
    </recommendedName>
</protein>
<reference evidence="14" key="3">
    <citation type="submission" date="2025-09" db="UniProtKB">
        <authorList>
            <consortium name="Ensembl"/>
        </authorList>
    </citation>
    <scope>IDENTIFICATION</scope>
</reference>
<dbReference type="OMA" id="HAEENVY"/>
<keyword evidence="15" id="KW-1185">Reference proteome</keyword>
<evidence type="ECO:0000256" key="6">
    <source>
        <dbReference type="ARBA" id="ARBA00023136"/>
    </source>
</evidence>
<dbReference type="InterPro" id="IPR013783">
    <property type="entry name" value="Ig-like_fold"/>
</dbReference>
<dbReference type="PANTHER" id="PTHR47009">
    <property type="entry name" value="HEPATITIS A VIRUS CELLULAR RECEPTOR 1 HOMOLOG"/>
    <property type="match status" value="1"/>
</dbReference>
<evidence type="ECO:0000256" key="11">
    <source>
        <dbReference type="SAM" id="MobiDB-lite"/>
    </source>
</evidence>
<keyword evidence="8" id="KW-0325">Glycoprotein</keyword>
<keyword evidence="6 12" id="KW-0472">Membrane</keyword>
<dbReference type="InterPro" id="IPR036179">
    <property type="entry name" value="Ig-like_dom_sf"/>
</dbReference>
<accession>A0A2I3SEX9</accession>
<dbReference type="GO" id="GO:0033005">
    <property type="term" value="P:positive regulation of mast cell activation"/>
    <property type="evidence" value="ECO:0000318"/>
    <property type="project" value="GO_Central"/>
</dbReference>
<dbReference type="GO" id="GO:0006911">
    <property type="term" value="P:phagocytosis, engulfment"/>
    <property type="evidence" value="ECO:0000318"/>
    <property type="project" value="GO_Central"/>
</dbReference>
<keyword evidence="3 12" id="KW-0812">Transmembrane</keyword>
<dbReference type="Proteomes" id="UP000002277">
    <property type="component" value="Chromosome 19"/>
</dbReference>
<keyword evidence="5 12" id="KW-1133">Transmembrane helix</keyword>
<dbReference type="GO" id="GO:0009986">
    <property type="term" value="C:cell surface"/>
    <property type="evidence" value="ECO:0000318"/>
    <property type="project" value="GO_Central"/>
</dbReference>
<evidence type="ECO:0000256" key="10">
    <source>
        <dbReference type="ARBA" id="ARBA00038203"/>
    </source>
</evidence>
<keyword evidence="9" id="KW-0393">Immunoglobulin domain</keyword>
<feature type="region of interest" description="Disordered" evidence="11">
    <location>
        <begin position="172"/>
        <end position="197"/>
    </location>
</feature>
<feature type="transmembrane region" description="Helical" evidence="12">
    <location>
        <begin position="256"/>
        <end position="278"/>
    </location>
</feature>
<dbReference type="GO" id="GO:0001618">
    <property type="term" value="F:virus receptor activity"/>
    <property type="evidence" value="ECO:0000318"/>
    <property type="project" value="GO_Central"/>
</dbReference>